<feature type="compositionally biased region" description="Basic and acidic residues" evidence="1">
    <location>
        <begin position="797"/>
        <end position="858"/>
    </location>
</feature>
<evidence type="ECO:0000256" key="1">
    <source>
        <dbReference type="SAM" id="MobiDB-lite"/>
    </source>
</evidence>
<feature type="compositionally biased region" description="Basic residues" evidence="1">
    <location>
        <begin position="911"/>
        <end position="924"/>
    </location>
</feature>
<feature type="compositionally biased region" description="Pro residues" evidence="1">
    <location>
        <begin position="398"/>
        <end position="418"/>
    </location>
</feature>
<feature type="compositionally biased region" description="Basic and acidic residues" evidence="1">
    <location>
        <begin position="517"/>
        <end position="526"/>
    </location>
</feature>
<dbReference type="OrthoDB" id="97058at2759"/>
<feature type="compositionally biased region" description="Basic and acidic residues" evidence="1">
    <location>
        <begin position="352"/>
        <end position="362"/>
    </location>
</feature>
<feature type="compositionally biased region" description="Basic and acidic residues" evidence="1">
    <location>
        <begin position="263"/>
        <end position="292"/>
    </location>
</feature>
<keyword evidence="3" id="KW-1185">Reference proteome</keyword>
<dbReference type="EMBL" id="KN819556">
    <property type="protein sequence ID" value="KIJ08782.1"/>
    <property type="molecule type" value="Genomic_DNA"/>
</dbReference>
<reference evidence="3" key="2">
    <citation type="submission" date="2015-01" db="EMBL/GenBank/DDBJ databases">
        <title>Evolutionary Origins and Diversification of the Mycorrhizal Mutualists.</title>
        <authorList>
            <consortium name="DOE Joint Genome Institute"/>
            <consortium name="Mycorrhizal Genomics Consortium"/>
            <person name="Kohler A."/>
            <person name="Kuo A."/>
            <person name="Nagy L.G."/>
            <person name="Floudas D."/>
            <person name="Copeland A."/>
            <person name="Barry K.W."/>
            <person name="Cichocki N."/>
            <person name="Veneault-Fourrey C."/>
            <person name="LaButti K."/>
            <person name="Lindquist E.A."/>
            <person name="Lipzen A."/>
            <person name="Lundell T."/>
            <person name="Morin E."/>
            <person name="Murat C."/>
            <person name="Riley R."/>
            <person name="Ohm R."/>
            <person name="Sun H."/>
            <person name="Tunlid A."/>
            <person name="Henrissat B."/>
            <person name="Grigoriev I.V."/>
            <person name="Hibbett D.S."/>
            <person name="Martin F."/>
        </authorList>
    </citation>
    <scope>NUCLEOTIDE SEQUENCE [LARGE SCALE GENOMIC DNA]</scope>
    <source>
        <strain evidence="3">ATCC 200175</strain>
    </source>
</reference>
<accession>A0A0C9TLY4</accession>
<feature type="compositionally biased region" description="Basic and acidic residues" evidence="1">
    <location>
        <begin position="152"/>
        <end position="187"/>
    </location>
</feature>
<sequence length="989" mass="108815">MAEIPQLRADGRNWMEYREKLLRVAAQQNLDRLYDGTETLQGDAEDWQQRNAIAKVLIVNTIPDSIFLRILQFESAYEFFKALKNLFEQDIATLELLRELRNNRTKCEAAYSPQTTNDRVRTRNVGDASRCDDDVSNRSVRRNDHVPNGNTRRPERKWEPKRQGRVEKRPGVGEEGRESRGRDDEKAAAATGPGKGATDHTADGVSLVKPTSSLPRAQVDSPLHHHNSQPPPQSHITPILLFEQTAPASRRSTHQRSRNGHVPRIETRRTRKDVEWSRRGAESSNRGSREPDDKDGEDVDVHRADVAPQQPQMVGQTAVDNEAADTTDPHANSAGPAVPVGTTNGPPNESNGGRDRERGRNVEEEDEKGGRASESAALSSNDDGGDEDVRHAYVVPKPASPSPNHVPPPPDESRPPPSMSLEGEMSGKQSSDHADEAVTHLERPPDESTTTPPVWTPPDEKSSGEGRGTAMSHREAVGGDDEVEGSNDGRETSYRVEETPNEVDGSDDAASTSYGVDDERSRRGGARDQATGDQEGREVEETRTNEGEECRTSMQARSTTNVDGHGQYTPNEGNSPQEPPPPFPHHPEPPPVPTPTPPAPAPTPPTSPYPERPHVDVDHAKSNKTPARRRADTVHDPGGKTNKPPSVRLEGESGRRSSLHVETDDVETDDLKTCKTAAQRMCADALHDPGGQTDAPDSVPPSVRLEGERIRLTSLYIEVDDAETDNDHPEDNDRDENDHDTQQSPRRPVGTTDGDERRPNGPTEPPDEEKGADGGYGEQEVESTIKHVETTKPGQVEVKEVEHVEGVEDVKDVKSRESRRGDEPRGRGDNGVETREVEGEERGQSEDDGCQRDGRTCDTDGATSGTSHDSKRVGAGPLAEDEASQQRNGKPSTTKHVPGPPTPHPYNTTRPTHHANPPRRRGRLKLPPTNVSQPERTEYAPRLTVVSTTTQSNRMRRKRYGATGGVSQSHHSRGRRAPRPVRRHHHPYP</sequence>
<protein>
    <submittedName>
        <fullName evidence="2">Unplaced genomic scaffold PAXINscaffold_234, whole genome shotgun sequence</fullName>
    </submittedName>
</protein>
<feature type="compositionally biased region" description="Polar residues" evidence="1">
    <location>
        <begin position="553"/>
        <end position="575"/>
    </location>
</feature>
<feature type="compositionally biased region" description="Basic residues" evidence="1">
    <location>
        <begin position="970"/>
        <end position="989"/>
    </location>
</feature>
<feature type="compositionally biased region" description="Basic and acidic residues" evidence="1">
    <location>
        <begin position="611"/>
        <end position="621"/>
    </location>
</feature>
<feature type="compositionally biased region" description="Basic and acidic residues" evidence="1">
    <location>
        <begin position="649"/>
        <end position="670"/>
    </location>
</feature>
<reference evidence="2 3" key="1">
    <citation type="submission" date="2014-06" db="EMBL/GenBank/DDBJ databases">
        <authorList>
            <consortium name="DOE Joint Genome Institute"/>
            <person name="Kuo A."/>
            <person name="Kohler A."/>
            <person name="Nagy L.G."/>
            <person name="Floudas D."/>
            <person name="Copeland A."/>
            <person name="Barry K.W."/>
            <person name="Cichocki N."/>
            <person name="Veneault-Fourrey C."/>
            <person name="LaButti K."/>
            <person name="Lindquist E.A."/>
            <person name="Lipzen A."/>
            <person name="Lundell T."/>
            <person name="Morin E."/>
            <person name="Murat C."/>
            <person name="Sun H."/>
            <person name="Tunlid A."/>
            <person name="Henrissat B."/>
            <person name="Grigoriev I.V."/>
            <person name="Hibbett D.S."/>
            <person name="Martin F."/>
            <person name="Nordberg H.P."/>
            <person name="Cantor M.N."/>
            <person name="Hua S.X."/>
        </authorList>
    </citation>
    <scope>NUCLEOTIDE SEQUENCE [LARGE SCALE GENOMIC DNA]</scope>
    <source>
        <strain evidence="2 3">ATCC 200175</strain>
    </source>
</reference>
<feature type="compositionally biased region" description="Basic and acidic residues" evidence="1">
    <location>
        <begin position="430"/>
        <end position="446"/>
    </location>
</feature>
<proteinExistence type="predicted"/>
<dbReference type="HOGENOM" id="CLU_007654_2_0_1"/>
<gene>
    <name evidence="2" type="ORF">PAXINDRAFT_18099</name>
</gene>
<dbReference type="Proteomes" id="UP000053647">
    <property type="component" value="Unassembled WGS sequence"/>
</dbReference>
<organism evidence="2 3">
    <name type="scientific">Paxillus involutus ATCC 200175</name>
    <dbReference type="NCBI Taxonomy" id="664439"/>
    <lineage>
        <taxon>Eukaryota</taxon>
        <taxon>Fungi</taxon>
        <taxon>Dikarya</taxon>
        <taxon>Basidiomycota</taxon>
        <taxon>Agaricomycotina</taxon>
        <taxon>Agaricomycetes</taxon>
        <taxon>Agaricomycetidae</taxon>
        <taxon>Boletales</taxon>
        <taxon>Paxilineae</taxon>
        <taxon>Paxillaceae</taxon>
        <taxon>Paxillus</taxon>
    </lineage>
</organism>
<evidence type="ECO:0000313" key="2">
    <source>
        <dbReference type="EMBL" id="KIJ08782.1"/>
    </source>
</evidence>
<feature type="compositionally biased region" description="Polar residues" evidence="1">
    <location>
        <begin position="341"/>
        <end position="351"/>
    </location>
</feature>
<feature type="compositionally biased region" description="Basic and acidic residues" evidence="1">
    <location>
        <begin position="129"/>
        <end position="145"/>
    </location>
</feature>
<feature type="compositionally biased region" description="Basic and acidic residues" evidence="1">
    <location>
        <begin position="487"/>
        <end position="498"/>
    </location>
</feature>
<feature type="region of interest" description="Disordered" evidence="1">
    <location>
        <begin position="108"/>
        <end position="670"/>
    </location>
</feature>
<evidence type="ECO:0000313" key="3">
    <source>
        <dbReference type="Proteomes" id="UP000053647"/>
    </source>
</evidence>
<feature type="region of interest" description="Disordered" evidence="1">
    <location>
        <begin position="685"/>
        <end position="989"/>
    </location>
</feature>
<feature type="compositionally biased region" description="Pro residues" evidence="1">
    <location>
        <begin position="577"/>
        <end position="610"/>
    </location>
</feature>
<feature type="compositionally biased region" description="Basic residues" evidence="1">
    <location>
        <begin position="251"/>
        <end position="261"/>
    </location>
</feature>
<name>A0A0C9TLY4_PAXIN</name>
<feature type="compositionally biased region" description="Basic and acidic residues" evidence="1">
    <location>
        <begin position="725"/>
        <end position="741"/>
    </location>
</feature>
<feature type="compositionally biased region" description="Basic and acidic residues" evidence="1">
    <location>
        <begin position="629"/>
        <end position="638"/>
    </location>
</feature>
<dbReference type="AlphaFoldDB" id="A0A0C9TLY4"/>
<feature type="compositionally biased region" description="Polar residues" evidence="1">
    <location>
        <begin position="885"/>
        <end position="895"/>
    </location>
</feature>
<feature type="compositionally biased region" description="Polar residues" evidence="1">
    <location>
        <begin position="309"/>
        <end position="319"/>
    </location>
</feature>
<feature type="compositionally biased region" description="Basic and acidic residues" evidence="1">
    <location>
        <begin position="534"/>
        <end position="551"/>
    </location>
</feature>